<dbReference type="PANTHER" id="PTHR36766">
    <property type="entry name" value="PLANT BROAD-SPECTRUM MILDEW RESISTANCE PROTEIN RPW8"/>
    <property type="match status" value="1"/>
</dbReference>
<dbReference type="InterPro" id="IPR027417">
    <property type="entry name" value="P-loop_NTPase"/>
</dbReference>
<keyword evidence="3" id="KW-1185">Reference proteome</keyword>
<dbReference type="PANTHER" id="PTHR36766:SF51">
    <property type="entry name" value="DISEASE RESISTANCE RPP13-LIKE PROTEIN 1"/>
    <property type="match status" value="1"/>
</dbReference>
<proteinExistence type="predicted"/>
<dbReference type="Proteomes" id="UP000026915">
    <property type="component" value="Chromosome 10"/>
</dbReference>
<sequence>MKRIFCLFWTIFGMEATMIGTFFSPLEVGGLRSKIIMTTWNQNVSSIMRSVPDYSLKELPSDDCLFILAQHSLGEKGFNYHLNLKEIREQIVKKCNGLPLAAKTIGGLPHTRVDPDAWQDVLENEIWNSSEEKCGGTAEARVIYALMGLQEEAVMNKLRIHRCNLMNVLCCSMASVASGQKVSRVIGGVEDLKLTCEDNFSLATPNGSLHCPPPYATLSFGSLLSAFHERLIT</sequence>
<organism evidence="2 3">
    <name type="scientific">Theobroma cacao</name>
    <name type="common">Cacao</name>
    <name type="synonym">Cocoa</name>
    <dbReference type="NCBI Taxonomy" id="3641"/>
    <lineage>
        <taxon>Eukaryota</taxon>
        <taxon>Viridiplantae</taxon>
        <taxon>Streptophyta</taxon>
        <taxon>Embryophyta</taxon>
        <taxon>Tracheophyta</taxon>
        <taxon>Spermatophyta</taxon>
        <taxon>Magnoliopsida</taxon>
        <taxon>eudicotyledons</taxon>
        <taxon>Gunneridae</taxon>
        <taxon>Pentapetalae</taxon>
        <taxon>rosids</taxon>
        <taxon>malvids</taxon>
        <taxon>Malvales</taxon>
        <taxon>Malvaceae</taxon>
        <taxon>Byttnerioideae</taxon>
        <taxon>Theobroma</taxon>
    </lineage>
</organism>
<dbReference type="Gramene" id="EOY19761">
    <property type="protein sequence ID" value="EOY19761"/>
    <property type="gene ID" value="TCM_045086"/>
</dbReference>
<evidence type="ECO:0000313" key="2">
    <source>
        <dbReference type="EMBL" id="EOY19761.1"/>
    </source>
</evidence>
<name>A0A061FRR8_THECC</name>
<dbReference type="EMBL" id="CM001888">
    <property type="protein sequence ID" value="EOY19761.1"/>
    <property type="molecule type" value="Genomic_DNA"/>
</dbReference>
<dbReference type="HOGENOM" id="CLU_1191684_0_0_1"/>
<accession>A0A061FRR8</accession>
<evidence type="ECO:0000313" key="3">
    <source>
        <dbReference type="Proteomes" id="UP000026915"/>
    </source>
</evidence>
<dbReference type="InParanoid" id="A0A061FRR8"/>
<keyword evidence="1" id="KW-0611">Plant defense</keyword>
<protein>
    <submittedName>
        <fullName evidence="2">Disease resistance RPS2-like protein</fullName>
    </submittedName>
</protein>
<gene>
    <name evidence="2" type="ORF">TCM_045086</name>
</gene>
<dbReference type="AlphaFoldDB" id="A0A061FRR8"/>
<reference evidence="2 3" key="1">
    <citation type="journal article" date="2013" name="Genome Biol.">
        <title>The genome sequence of the most widely cultivated cacao type and its use to identify candidate genes regulating pod color.</title>
        <authorList>
            <person name="Motamayor J.C."/>
            <person name="Mockaitis K."/>
            <person name="Schmutz J."/>
            <person name="Haiminen N."/>
            <person name="Iii D.L."/>
            <person name="Cornejo O."/>
            <person name="Findley S.D."/>
            <person name="Zheng P."/>
            <person name="Utro F."/>
            <person name="Royaert S."/>
            <person name="Saski C."/>
            <person name="Jenkins J."/>
            <person name="Podicheti R."/>
            <person name="Zhao M."/>
            <person name="Scheffler B.E."/>
            <person name="Stack J.C."/>
            <person name="Feltus F.A."/>
            <person name="Mustiga G.M."/>
            <person name="Amores F."/>
            <person name="Phillips W."/>
            <person name="Marelli J.P."/>
            <person name="May G.D."/>
            <person name="Shapiro H."/>
            <person name="Ma J."/>
            <person name="Bustamante C.D."/>
            <person name="Schnell R.J."/>
            <person name="Main D."/>
            <person name="Gilbert D."/>
            <person name="Parida L."/>
            <person name="Kuhn D.N."/>
        </authorList>
    </citation>
    <scope>NUCLEOTIDE SEQUENCE [LARGE SCALE GENOMIC DNA]</scope>
    <source>
        <strain evidence="3">cv. Matina 1-6</strain>
    </source>
</reference>
<dbReference type="SUPFAM" id="SSF52540">
    <property type="entry name" value="P-loop containing nucleoside triphosphate hydrolases"/>
    <property type="match status" value="1"/>
</dbReference>
<dbReference type="eggNOG" id="KOG4658">
    <property type="taxonomic scope" value="Eukaryota"/>
</dbReference>
<dbReference type="GO" id="GO:0006952">
    <property type="term" value="P:defense response"/>
    <property type="evidence" value="ECO:0007669"/>
    <property type="project" value="UniProtKB-KW"/>
</dbReference>
<evidence type="ECO:0000256" key="1">
    <source>
        <dbReference type="ARBA" id="ARBA00022821"/>
    </source>
</evidence>
<dbReference type="STRING" id="3641.A0A061FRR8"/>
<dbReference type="Gene3D" id="1.10.8.430">
    <property type="entry name" value="Helical domain of apoptotic protease-activating factors"/>
    <property type="match status" value="1"/>
</dbReference>
<dbReference type="GO" id="GO:0043531">
    <property type="term" value="F:ADP binding"/>
    <property type="evidence" value="ECO:0007669"/>
    <property type="project" value="InterPro"/>
</dbReference>
<dbReference type="InterPro" id="IPR042197">
    <property type="entry name" value="Apaf_helical"/>
</dbReference>